<dbReference type="NCBIfam" id="TIGR01128">
    <property type="entry name" value="holA"/>
    <property type="match status" value="1"/>
</dbReference>
<evidence type="ECO:0000256" key="1">
    <source>
        <dbReference type="ARBA" id="ARBA00022679"/>
    </source>
</evidence>
<dbReference type="KEGG" id="amol:AMOL_2459"/>
<keyword evidence="1" id="KW-0808">Transferase</keyword>
<organism evidence="6 7">
    <name type="scientific">Malaciobacter molluscorum LMG 25693</name>
    <dbReference type="NCBI Taxonomy" id="870501"/>
    <lineage>
        <taxon>Bacteria</taxon>
        <taxon>Pseudomonadati</taxon>
        <taxon>Campylobacterota</taxon>
        <taxon>Epsilonproteobacteria</taxon>
        <taxon>Campylobacterales</taxon>
        <taxon>Arcobacteraceae</taxon>
        <taxon>Malaciobacter</taxon>
    </lineage>
</organism>
<dbReference type="InterPro" id="IPR027417">
    <property type="entry name" value="P-loop_NTPase"/>
</dbReference>
<evidence type="ECO:0000256" key="4">
    <source>
        <dbReference type="ARBA" id="ARBA00022932"/>
    </source>
</evidence>
<dbReference type="GO" id="GO:0009360">
    <property type="term" value="C:DNA polymerase III complex"/>
    <property type="evidence" value="ECO:0007669"/>
    <property type="project" value="TreeGrafter"/>
</dbReference>
<dbReference type="Proteomes" id="UP000262712">
    <property type="component" value="Chromosome"/>
</dbReference>
<dbReference type="EMBL" id="NXFY01000012">
    <property type="protein sequence ID" value="PHO17804.1"/>
    <property type="molecule type" value="Genomic_DNA"/>
</dbReference>
<evidence type="ECO:0000313" key="8">
    <source>
        <dbReference type="Proteomes" id="UP000262712"/>
    </source>
</evidence>
<evidence type="ECO:0000313" key="5">
    <source>
        <dbReference type="EMBL" id="AXX93401.1"/>
    </source>
</evidence>
<reference evidence="6 7" key="1">
    <citation type="submission" date="2017-09" db="EMBL/GenBank/DDBJ databases">
        <title>Arcobacter canalis sp. nov., a new species isolated from a water canal contaminated with urban sewage.</title>
        <authorList>
            <person name="Perez-Cataluna A."/>
            <person name="Salas-Masso N."/>
            <person name="Figueras M.J."/>
        </authorList>
    </citation>
    <scope>NUCLEOTIDE SEQUENCE [LARGE SCALE GENOMIC DNA]</scope>
    <source>
        <strain evidence="6 7">F98-3</strain>
    </source>
</reference>
<dbReference type="PANTHER" id="PTHR34388:SF1">
    <property type="entry name" value="DNA POLYMERASE III SUBUNIT DELTA"/>
    <property type="match status" value="1"/>
</dbReference>
<dbReference type="InterPro" id="IPR005790">
    <property type="entry name" value="DNA_polIII_delta"/>
</dbReference>
<keyword evidence="2" id="KW-0548">Nucleotidyltransferase</keyword>
<keyword evidence="3" id="KW-0235">DNA replication</keyword>
<protein>
    <submittedName>
        <fullName evidence="6">DNA polymerase III subunit delta</fullName>
    </submittedName>
    <submittedName>
        <fullName evidence="5">DNA polymerase III, delta subunit</fullName>
    </submittedName>
</protein>
<keyword evidence="4" id="KW-0239">DNA-directed DNA polymerase</keyword>
<dbReference type="Gene3D" id="1.20.272.10">
    <property type="match status" value="1"/>
</dbReference>
<dbReference type="GO" id="GO:0003677">
    <property type="term" value="F:DNA binding"/>
    <property type="evidence" value="ECO:0007669"/>
    <property type="project" value="InterPro"/>
</dbReference>
<dbReference type="AlphaFoldDB" id="A0A2G1DH89"/>
<evidence type="ECO:0000313" key="6">
    <source>
        <dbReference type="EMBL" id="PHO17804.1"/>
    </source>
</evidence>
<proteinExistence type="predicted"/>
<evidence type="ECO:0000256" key="3">
    <source>
        <dbReference type="ARBA" id="ARBA00022705"/>
    </source>
</evidence>
<evidence type="ECO:0000313" key="7">
    <source>
        <dbReference type="Proteomes" id="UP000221222"/>
    </source>
</evidence>
<gene>
    <name evidence="5" type="primary">holA</name>
    <name evidence="5" type="ORF">AMOL_2459</name>
    <name evidence="6" type="ORF">CPU12_08580</name>
</gene>
<reference evidence="5 8" key="2">
    <citation type="submission" date="2018-08" db="EMBL/GenBank/DDBJ databases">
        <title>Complete genome of the Arcobacter molluscorum type strain LMG 25693.</title>
        <authorList>
            <person name="Miller W.G."/>
            <person name="Yee E."/>
            <person name="Bono J.L."/>
        </authorList>
    </citation>
    <scope>NUCLEOTIDE SEQUENCE [LARGE SCALE GENOMIC DNA]</scope>
    <source>
        <strain evidence="5 8">CECT 7696</strain>
    </source>
</reference>
<accession>A0A2G1DH89</accession>
<evidence type="ECO:0000256" key="2">
    <source>
        <dbReference type="ARBA" id="ARBA00022695"/>
    </source>
</evidence>
<dbReference type="GO" id="GO:0003887">
    <property type="term" value="F:DNA-directed DNA polymerase activity"/>
    <property type="evidence" value="ECO:0007669"/>
    <property type="project" value="UniProtKB-KW"/>
</dbReference>
<dbReference type="SUPFAM" id="SSF52540">
    <property type="entry name" value="P-loop containing nucleoside triphosphate hydrolases"/>
    <property type="match status" value="1"/>
</dbReference>
<dbReference type="EMBL" id="CP032098">
    <property type="protein sequence ID" value="AXX93401.1"/>
    <property type="molecule type" value="Genomic_DNA"/>
</dbReference>
<dbReference type="RefSeq" id="WP_099342696.1">
    <property type="nucleotide sequence ID" value="NZ_CP032098.1"/>
</dbReference>
<sequence length="326" mass="37904">MYKKEFDNLLNQNKKFDAYMFYGQSTFLIDYYTNLVASSIAAKEDIQRIYYDDYNFKYIKDQLLQSSLFSSTNLIIVKTEKKVPKSEVTELIHACNINPDSTIIFSCMNDSDFKTMGSYFTTKNNSVSVRMFSPFTNEAIKLLENESKRIGLEFDISALNHLFFMHRQDLSLCFNDLKKLAVLDKRITTSLINSHCFGIGNISFEDFLNDLIQGNDISEELQILLEEGMNEIYLLNQITSFVQQLFMISAYTRAFGAPNPKEILGFVPPKNIWEKKTKLAISIKPEIFQKMFEFLLNLELEIKSTKINKQNLFLQASLRKFTVIFR</sequence>
<keyword evidence="7" id="KW-1185">Reference proteome</keyword>
<dbReference type="GO" id="GO:0006261">
    <property type="term" value="P:DNA-templated DNA replication"/>
    <property type="evidence" value="ECO:0007669"/>
    <property type="project" value="TreeGrafter"/>
</dbReference>
<dbReference type="Gene3D" id="3.40.50.300">
    <property type="entry name" value="P-loop containing nucleotide triphosphate hydrolases"/>
    <property type="match status" value="1"/>
</dbReference>
<dbReference type="PANTHER" id="PTHR34388">
    <property type="entry name" value="DNA POLYMERASE III SUBUNIT DELTA"/>
    <property type="match status" value="1"/>
</dbReference>
<dbReference type="Proteomes" id="UP000221222">
    <property type="component" value="Unassembled WGS sequence"/>
</dbReference>
<name>A0A2G1DH89_9BACT</name>